<accession>A0A672THU5</accession>
<dbReference type="InterPro" id="IPR010994">
    <property type="entry name" value="RuvA_2-like"/>
</dbReference>
<feature type="signal peptide" evidence="1">
    <location>
        <begin position="1"/>
        <end position="30"/>
    </location>
</feature>
<feature type="chain" id="PRO_5025443547" description="Fanconi anemia core complex-associated protein 24 pseudonuclease domain-containing protein" evidence="1">
    <location>
        <begin position="31"/>
        <end position="113"/>
    </location>
</feature>
<reference evidence="3 4" key="1">
    <citation type="submission" date="2019-11" db="EMBL/GenBank/DDBJ databases">
        <title>Strigops habroptila (kakapo) genome, bStrHab1, primary haplotype, v2.</title>
        <authorList>
            <person name="Jarvis E.D."/>
            <person name="Howard J."/>
            <person name="Rhie A."/>
            <person name="Phillippy A."/>
            <person name="Korlach J."/>
            <person name="Digby A."/>
            <person name="Iorns D."/>
            <person name="Eason D."/>
            <person name="Robertson B."/>
            <person name="Raemaekers T."/>
            <person name="Howe K."/>
            <person name="Lewin H."/>
            <person name="Damas J."/>
            <person name="Hastie A."/>
            <person name="Tracey A."/>
            <person name="Chow W."/>
            <person name="Fedrigo O."/>
        </authorList>
    </citation>
    <scope>NUCLEOTIDE SEQUENCE [LARGE SCALE GENOMIC DNA]</scope>
</reference>
<protein>
    <recommendedName>
        <fullName evidence="2">Fanconi anemia core complex-associated protein 24 pseudonuclease domain-containing protein</fullName>
    </recommendedName>
</protein>
<evidence type="ECO:0000259" key="2">
    <source>
        <dbReference type="Pfam" id="PF17949"/>
    </source>
</evidence>
<evidence type="ECO:0000313" key="3">
    <source>
        <dbReference type="Ensembl" id="ENSSHBP00005000231.1"/>
    </source>
</evidence>
<reference evidence="3" key="3">
    <citation type="submission" date="2025-09" db="UniProtKB">
        <authorList>
            <consortium name="Ensembl"/>
        </authorList>
    </citation>
    <scope>IDENTIFICATION</scope>
</reference>
<dbReference type="AlphaFoldDB" id="A0A672THU5"/>
<dbReference type="GeneTree" id="ENSGT00390000009456"/>
<dbReference type="SUPFAM" id="SSF47781">
    <property type="entry name" value="RuvA domain 2-like"/>
    <property type="match status" value="1"/>
</dbReference>
<dbReference type="OMA" id="PVANHGE"/>
<dbReference type="Gene3D" id="1.10.150.20">
    <property type="entry name" value="5' to 3' exonuclease, C-terminal subdomain"/>
    <property type="match status" value="1"/>
</dbReference>
<proteinExistence type="predicted"/>
<name>A0A672THU5_STRHB</name>
<sequence>ISCQYFLAVQKLVVLELGMVLLPVANHGEASQLMIQLVREQSKDHKSNPFLCKQCSRLAEPSVVLVQQIQGVGKTKALLLLQQFGSIHRLCNVSVKELELVVGQTAAQQIYTF</sequence>
<reference evidence="3" key="2">
    <citation type="submission" date="2025-08" db="UniProtKB">
        <authorList>
            <consortium name="Ensembl"/>
        </authorList>
    </citation>
    <scope>IDENTIFICATION</scope>
</reference>
<dbReference type="InterPro" id="IPR026985">
    <property type="entry name" value="FAAP24"/>
</dbReference>
<dbReference type="GO" id="GO:0036297">
    <property type="term" value="P:interstrand cross-link repair"/>
    <property type="evidence" value="ECO:0007669"/>
    <property type="project" value="InterPro"/>
</dbReference>
<evidence type="ECO:0000313" key="4">
    <source>
        <dbReference type="Proteomes" id="UP000472266"/>
    </source>
</evidence>
<dbReference type="Pfam" id="PF17949">
    <property type="entry name" value="PND"/>
    <property type="match status" value="1"/>
</dbReference>
<organism evidence="3 4">
    <name type="scientific">Strigops habroptila</name>
    <name type="common">Kakapo</name>
    <dbReference type="NCBI Taxonomy" id="2489341"/>
    <lineage>
        <taxon>Eukaryota</taxon>
        <taxon>Metazoa</taxon>
        <taxon>Chordata</taxon>
        <taxon>Craniata</taxon>
        <taxon>Vertebrata</taxon>
        <taxon>Euteleostomi</taxon>
        <taxon>Archelosauria</taxon>
        <taxon>Archosauria</taxon>
        <taxon>Dinosauria</taxon>
        <taxon>Saurischia</taxon>
        <taxon>Theropoda</taxon>
        <taxon>Coelurosauria</taxon>
        <taxon>Aves</taxon>
        <taxon>Neognathae</taxon>
        <taxon>Neoaves</taxon>
        <taxon>Telluraves</taxon>
        <taxon>Australaves</taxon>
        <taxon>Psittaciformes</taxon>
        <taxon>Psittacidae</taxon>
        <taxon>Strigops</taxon>
    </lineage>
</organism>
<dbReference type="Gene3D" id="3.40.50.10130">
    <property type="match status" value="1"/>
</dbReference>
<dbReference type="Pfam" id="PF14520">
    <property type="entry name" value="HHH_5"/>
    <property type="match status" value="1"/>
</dbReference>
<dbReference type="PANTHER" id="PTHR31786">
    <property type="entry name" value="FANCONI ANEMIA CORE COMPLEX-ASSOCIATED PROTEIN 24"/>
    <property type="match status" value="1"/>
</dbReference>
<dbReference type="Proteomes" id="UP000472266">
    <property type="component" value="Chromosome 13"/>
</dbReference>
<dbReference type="InterPro" id="IPR040646">
    <property type="entry name" value="PND"/>
</dbReference>
<feature type="domain" description="Fanconi anemia core complex-associated protein 24 pseudonuclease" evidence="2">
    <location>
        <begin position="2"/>
        <end position="38"/>
    </location>
</feature>
<dbReference type="GO" id="GO:0043240">
    <property type="term" value="C:Fanconi anaemia nuclear complex"/>
    <property type="evidence" value="ECO:0007669"/>
    <property type="project" value="InterPro"/>
</dbReference>
<keyword evidence="1" id="KW-0732">Signal</keyword>
<dbReference type="InParanoid" id="A0A672THU5"/>
<keyword evidence="4" id="KW-1185">Reference proteome</keyword>
<gene>
    <name evidence="3" type="primary">LOC115619239</name>
</gene>
<dbReference type="PANTHER" id="PTHR31786:SF2">
    <property type="entry name" value="FANCONI ANEMIA CORE COMPLEX-ASSOCIATED PROTEIN 24"/>
    <property type="match status" value="1"/>
</dbReference>
<evidence type="ECO:0000256" key="1">
    <source>
        <dbReference type="SAM" id="SignalP"/>
    </source>
</evidence>
<dbReference type="GO" id="GO:0003682">
    <property type="term" value="F:chromatin binding"/>
    <property type="evidence" value="ECO:0007669"/>
    <property type="project" value="TreeGrafter"/>
</dbReference>
<dbReference type="Ensembl" id="ENSSHBT00005000311.1">
    <property type="protein sequence ID" value="ENSSHBP00005000231.1"/>
    <property type="gene ID" value="ENSSHBG00005000247.1"/>
</dbReference>